<sequence length="132" mass="15030">MALNDKKQTDKNHTFFQSFRHALEGLRTTLADEKNFKRHLVIATFVLLLGFLFGVSKLDWLWLIVVIFLVLIAELWNTAVEYLIDLLVAKHYDPLAKKVKDVSAAIVLVAAFLAAIVGVIIFMPYILNFLNL</sequence>
<comment type="similarity">
    <text evidence="2">Belongs to the bacterial diacylglycerol kinase family.</text>
</comment>
<dbReference type="PANTHER" id="PTHR34299">
    <property type="entry name" value="DIACYLGLYCEROL KINASE"/>
    <property type="match status" value="1"/>
</dbReference>
<feature type="binding site" evidence="17">
    <location>
        <position position="33"/>
    </location>
    <ligand>
        <name>ATP</name>
        <dbReference type="ChEBI" id="CHEBI:30616"/>
    </ligand>
</feature>
<dbReference type="InterPro" id="IPR036945">
    <property type="entry name" value="DAGK_sf"/>
</dbReference>
<evidence type="ECO:0000256" key="5">
    <source>
        <dbReference type="ARBA" id="ARBA00022679"/>
    </source>
</evidence>
<keyword evidence="4" id="KW-0444">Lipid biosynthesis</keyword>
<evidence type="ECO:0000256" key="16">
    <source>
        <dbReference type="PIRSR" id="PIRSR600829-2"/>
    </source>
</evidence>
<feature type="transmembrane region" description="Helical" evidence="19">
    <location>
        <begin position="36"/>
        <end position="54"/>
    </location>
</feature>
<dbReference type="RefSeq" id="WP_057755274.1">
    <property type="nucleotide sequence ID" value="NZ_AYYK01000004.1"/>
</dbReference>
<keyword evidence="21" id="KW-1185">Reference proteome</keyword>
<evidence type="ECO:0000256" key="7">
    <source>
        <dbReference type="ARBA" id="ARBA00022741"/>
    </source>
</evidence>
<dbReference type="AlphaFoldDB" id="A0A0R2BL74"/>
<evidence type="ECO:0000256" key="2">
    <source>
        <dbReference type="ARBA" id="ARBA00005967"/>
    </source>
</evidence>
<feature type="binding site" evidence="17">
    <location>
        <position position="81"/>
    </location>
    <ligand>
        <name>ATP</name>
        <dbReference type="ChEBI" id="CHEBI:30616"/>
    </ligand>
</feature>
<evidence type="ECO:0000256" key="10">
    <source>
        <dbReference type="ARBA" id="ARBA00022989"/>
    </source>
</evidence>
<proteinExistence type="inferred from homology"/>
<gene>
    <name evidence="20" type="ORF">FC84_GL001488</name>
</gene>
<keyword evidence="18" id="KW-0460">Magnesium</keyword>
<reference evidence="20 21" key="1">
    <citation type="journal article" date="2015" name="Genome Announc.">
        <title>Expanding the biotechnology potential of lactobacilli through comparative genomics of 213 strains and associated genera.</title>
        <authorList>
            <person name="Sun Z."/>
            <person name="Harris H.M."/>
            <person name="McCann A."/>
            <person name="Guo C."/>
            <person name="Argimon S."/>
            <person name="Zhang W."/>
            <person name="Yang X."/>
            <person name="Jeffery I.B."/>
            <person name="Cooney J.C."/>
            <person name="Kagawa T.F."/>
            <person name="Liu W."/>
            <person name="Song Y."/>
            <person name="Salvetti E."/>
            <person name="Wrobel A."/>
            <person name="Rasinkangas P."/>
            <person name="Parkhill J."/>
            <person name="Rea M.C."/>
            <person name="O'Sullivan O."/>
            <person name="Ritari J."/>
            <person name="Douillard F.P."/>
            <person name="Paul Ross R."/>
            <person name="Yang R."/>
            <person name="Briner A.E."/>
            <person name="Felis G.E."/>
            <person name="de Vos W.M."/>
            <person name="Barrangou R."/>
            <person name="Klaenhammer T.R."/>
            <person name="Caufield P.W."/>
            <person name="Cui Y."/>
            <person name="Zhang H."/>
            <person name="O'Toole P.W."/>
        </authorList>
    </citation>
    <scope>NUCLEOTIDE SEQUENCE [LARGE SCALE GENOMIC DNA]</scope>
    <source>
        <strain evidence="20 21">DSM 20335</strain>
    </source>
</reference>
<feature type="active site" description="Proton acceptor" evidence="15">
    <location>
        <position position="74"/>
    </location>
</feature>
<dbReference type="GO" id="GO:0046872">
    <property type="term" value="F:metal ion binding"/>
    <property type="evidence" value="ECO:0007669"/>
    <property type="project" value="UniProtKB-KW"/>
</dbReference>
<dbReference type="GO" id="GO:0005524">
    <property type="term" value="F:ATP binding"/>
    <property type="evidence" value="ECO:0007669"/>
    <property type="project" value="UniProtKB-KW"/>
</dbReference>
<dbReference type="STRING" id="1423738.FC84_GL001488"/>
<evidence type="ECO:0000256" key="13">
    <source>
        <dbReference type="ARBA" id="ARBA00023209"/>
    </source>
</evidence>
<evidence type="ECO:0000313" key="20">
    <source>
        <dbReference type="EMBL" id="KRM79314.1"/>
    </source>
</evidence>
<evidence type="ECO:0000256" key="19">
    <source>
        <dbReference type="SAM" id="Phobius"/>
    </source>
</evidence>
<evidence type="ECO:0000256" key="12">
    <source>
        <dbReference type="ARBA" id="ARBA00023136"/>
    </source>
</evidence>
<dbReference type="Proteomes" id="UP000051813">
    <property type="component" value="Unassembled WGS sequence"/>
</dbReference>
<evidence type="ECO:0000256" key="15">
    <source>
        <dbReference type="PIRSR" id="PIRSR600829-1"/>
    </source>
</evidence>
<keyword evidence="6 19" id="KW-0812">Transmembrane</keyword>
<keyword evidence="3" id="KW-1003">Cell membrane</keyword>
<dbReference type="PATRIC" id="fig|1423738.3.peg.1505"/>
<evidence type="ECO:0000256" key="6">
    <source>
        <dbReference type="ARBA" id="ARBA00022692"/>
    </source>
</evidence>
<dbReference type="Gene3D" id="1.10.287.3610">
    <property type="match status" value="1"/>
</dbReference>
<evidence type="ECO:0000256" key="4">
    <source>
        <dbReference type="ARBA" id="ARBA00022516"/>
    </source>
</evidence>
<feature type="binding site" evidence="18">
    <location>
        <position position="33"/>
    </location>
    <ligand>
        <name>a divalent metal cation</name>
        <dbReference type="ChEBI" id="CHEBI:60240"/>
    </ligand>
</feature>
<evidence type="ECO:0000256" key="17">
    <source>
        <dbReference type="PIRSR" id="PIRSR600829-3"/>
    </source>
</evidence>
<organism evidence="20 21">
    <name type="scientific">Lapidilactobacillus dextrinicus DSM 20335</name>
    <dbReference type="NCBI Taxonomy" id="1423738"/>
    <lineage>
        <taxon>Bacteria</taxon>
        <taxon>Bacillati</taxon>
        <taxon>Bacillota</taxon>
        <taxon>Bacilli</taxon>
        <taxon>Lactobacillales</taxon>
        <taxon>Lactobacillaceae</taxon>
        <taxon>Lapidilactobacillus</taxon>
    </lineage>
</organism>
<feature type="transmembrane region" description="Helical" evidence="19">
    <location>
        <begin position="105"/>
        <end position="127"/>
    </location>
</feature>
<dbReference type="GO" id="GO:0016301">
    <property type="term" value="F:kinase activity"/>
    <property type="evidence" value="ECO:0007669"/>
    <property type="project" value="UniProtKB-KW"/>
</dbReference>
<keyword evidence="12 19" id="KW-0472">Membrane</keyword>
<evidence type="ECO:0008006" key="22">
    <source>
        <dbReference type="Google" id="ProtNLM"/>
    </source>
</evidence>
<feature type="binding site" evidence="18">
    <location>
        <position position="81"/>
    </location>
    <ligand>
        <name>a divalent metal cation</name>
        <dbReference type="ChEBI" id="CHEBI:60240"/>
    </ligand>
</feature>
<keyword evidence="18" id="KW-0479">Metal-binding</keyword>
<comment type="caution">
    <text evidence="20">The sequence shown here is derived from an EMBL/GenBank/DDBJ whole genome shotgun (WGS) entry which is preliminary data.</text>
</comment>
<keyword evidence="11" id="KW-0443">Lipid metabolism</keyword>
<evidence type="ECO:0000256" key="8">
    <source>
        <dbReference type="ARBA" id="ARBA00022777"/>
    </source>
</evidence>
<dbReference type="GO" id="GO:0008654">
    <property type="term" value="P:phospholipid biosynthetic process"/>
    <property type="evidence" value="ECO:0007669"/>
    <property type="project" value="UniProtKB-KW"/>
</dbReference>
<dbReference type="PANTHER" id="PTHR34299:SF1">
    <property type="entry name" value="DIACYLGLYCEROL KINASE"/>
    <property type="match status" value="1"/>
</dbReference>
<protein>
    <recommendedName>
        <fullName evidence="22">Diacylglycerol kinase</fullName>
    </recommendedName>
</protein>
<keyword evidence="10 19" id="KW-1133">Transmembrane helix</keyword>
<feature type="binding site" evidence="16">
    <location>
        <position position="74"/>
    </location>
    <ligand>
        <name>substrate</name>
    </ligand>
</feature>
<evidence type="ECO:0000256" key="18">
    <source>
        <dbReference type="PIRSR" id="PIRSR600829-4"/>
    </source>
</evidence>
<evidence type="ECO:0000313" key="21">
    <source>
        <dbReference type="Proteomes" id="UP000051813"/>
    </source>
</evidence>
<keyword evidence="9 17" id="KW-0067">ATP-binding</keyword>
<feature type="binding site" evidence="17">
    <location>
        <begin position="100"/>
        <end position="101"/>
    </location>
    <ligand>
        <name>ATP</name>
        <dbReference type="ChEBI" id="CHEBI:30616"/>
    </ligand>
</feature>
<evidence type="ECO:0000256" key="9">
    <source>
        <dbReference type="ARBA" id="ARBA00022840"/>
    </source>
</evidence>
<evidence type="ECO:0000256" key="11">
    <source>
        <dbReference type="ARBA" id="ARBA00023098"/>
    </source>
</evidence>
<evidence type="ECO:0000256" key="3">
    <source>
        <dbReference type="ARBA" id="ARBA00022475"/>
    </source>
</evidence>
<dbReference type="GO" id="GO:0005886">
    <property type="term" value="C:plasma membrane"/>
    <property type="evidence" value="ECO:0007669"/>
    <property type="project" value="UniProtKB-SubCell"/>
</dbReference>
<comment type="subcellular location">
    <subcellularLocation>
        <location evidence="1">Cell membrane</location>
        <topology evidence="1">Multi-pass membrane protein</topology>
    </subcellularLocation>
</comment>
<dbReference type="OrthoDB" id="9789934at2"/>
<evidence type="ECO:0000256" key="1">
    <source>
        <dbReference type="ARBA" id="ARBA00004651"/>
    </source>
</evidence>
<dbReference type="InterPro" id="IPR000829">
    <property type="entry name" value="DAGK"/>
</dbReference>
<keyword evidence="7 17" id="KW-0547">Nucleotide-binding</keyword>
<name>A0A0R2BL74_9LACO</name>
<dbReference type="InterPro" id="IPR033717">
    <property type="entry name" value="UDPK"/>
</dbReference>
<dbReference type="Pfam" id="PF01219">
    <property type="entry name" value="DAGK_prokar"/>
    <property type="match status" value="1"/>
</dbReference>
<accession>A0A0R2BL74</accession>
<keyword evidence="8" id="KW-0418">Kinase</keyword>
<dbReference type="EMBL" id="AYYK01000004">
    <property type="protein sequence ID" value="KRM79314.1"/>
    <property type="molecule type" value="Genomic_DNA"/>
</dbReference>
<keyword evidence="14" id="KW-1208">Phospholipid metabolism</keyword>
<keyword evidence="5" id="KW-0808">Transferase</keyword>
<keyword evidence="13" id="KW-0594">Phospholipid biosynthesis</keyword>
<feature type="transmembrane region" description="Helical" evidence="19">
    <location>
        <begin position="60"/>
        <end position="84"/>
    </location>
</feature>
<comment type="cofactor">
    <cofactor evidence="18">
        <name>Mg(2+)</name>
        <dbReference type="ChEBI" id="CHEBI:18420"/>
    </cofactor>
    <text evidence="18">Mn(2+), Zn(2+), Cd(2+) and Co(2+) support activity to lesser extents.</text>
</comment>
<evidence type="ECO:0000256" key="14">
    <source>
        <dbReference type="ARBA" id="ARBA00023264"/>
    </source>
</evidence>
<dbReference type="CDD" id="cd14265">
    <property type="entry name" value="UDPK_IM_like"/>
    <property type="match status" value="1"/>
</dbReference>